<keyword evidence="2" id="KW-1185">Reference proteome</keyword>
<dbReference type="Proteomes" id="UP000017973">
    <property type="component" value="Unassembled WGS sequence"/>
</dbReference>
<dbReference type="EMBL" id="AYJU01000011">
    <property type="protein sequence ID" value="EST55247.1"/>
    <property type="molecule type" value="Genomic_DNA"/>
</dbReference>
<organism evidence="1 2">
    <name type="scientific">Brevibacillus panacihumi W25</name>
    <dbReference type="NCBI Taxonomy" id="1408254"/>
    <lineage>
        <taxon>Bacteria</taxon>
        <taxon>Bacillati</taxon>
        <taxon>Bacillota</taxon>
        <taxon>Bacilli</taxon>
        <taxon>Bacillales</taxon>
        <taxon>Paenibacillaceae</taxon>
        <taxon>Brevibacillus</taxon>
    </lineage>
</organism>
<reference evidence="1 2" key="1">
    <citation type="journal article" date="2014" name="Genome Announc.">
        <title>Draft Genome Sequence of Brevibacillus panacihumi Strain W25, a Halotolerant Hydrocarbon-Degrading Bacterium.</title>
        <authorList>
            <person name="Wang X."/>
            <person name="Jin D."/>
            <person name="Zhou L."/>
            <person name="Wu L."/>
            <person name="An W."/>
            <person name="Chen Y."/>
            <person name="Zhao L."/>
        </authorList>
    </citation>
    <scope>NUCLEOTIDE SEQUENCE [LARGE SCALE GENOMIC DNA]</scope>
    <source>
        <strain evidence="1 2">W25</strain>
    </source>
</reference>
<evidence type="ECO:0000313" key="2">
    <source>
        <dbReference type="Proteomes" id="UP000017973"/>
    </source>
</evidence>
<accession>V6MAF6</accession>
<sequence>MHVDNLQLAQEKGEKSEGIWDLDQAGTEKAEHAFSGQL</sequence>
<protein>
    <submittedName>
        <fullName evidence="1">Uncharacterized protein</fullName>
    </submittedName>
</protein>
<dbReference type="PATRIC" id="fig|1408254.3.peg.1638"/>
<evidence type="ECO:0000313" key="1">
    <source>
        <dbReference type="EMBL" id="EST55247.1"/>
    </source>
</evidence>
<comment type="caution">
    <text evidence="1">The sequence shown here is derived from an EMBL/GenBank/DDBJ whole genome shotgun (WGS) entry which is preliminary data.</text>
</comment>
<dbReference type="AlphaFoldDB" id="V6MAF6"/>
<name>V6MAF6_9BACL</name>
<proteinExistence type="predicted"/>
<dbReference type="STRING" id="1408254.T458_08270"/>
<gene>
    <name evidence="1" type="ORF">T458_08270</name>
</gene>
<dbReference type="HOGENOM" id="CLU_220216_0_0_9"/>